<accession>A0A2D2W445</accession>
<dbReference type="EMBL" id="MF919534">
    <property type="protein sequence ID" value="ATS92863.1"/>
    <property type="molecule type" value="Genomic_DNA"/>
</dbReference>
<evidence type="ECO:0000313" key="1">
    <source>
        <dbReference type="EMBL" id="ATS92863.1"/>
    </source>
</evidence>
<gene>
    <name evidence="1" type="ORF">SEA_SUPERPHIKIMAN_20</name>
</gene>
<reference evidence="1 2" key="1">
    <citation type="submission" date="2017-09" db="EMBL/GenBank/DDBJ databases">
        <authorList>
            <person name="Pradhan P."/>
            <person name="Aluri L.S."/>
            <person name="Anandarajan D."/>
            <person name="Beiriger J.C."/>
            <person name="Bethamcharla R."/>
            <person name="Betini N."/>
            <person name="Bhatt S.D."/>
            <person name="Chengalvala S."/>
            <person name="Cox N.E."/>
            <person name="Delvadia B.P."/>
            <person name="Desai A.S."/>
            <person name="Devaney A.M."/>
            <person name="Doyle B.K."/>
            <person name="Edgerton A.O."/>
            <person name="Erlich M.C."/>
            <person name="Fitzpatrick K.C."/>
            <person name="Gajjar E.A."/>
            <person name="Ganguly A."/>
            <person name="Gill R.S."/>
            <person name="Goldman M.G."/>
            <person name="Good P.M."/>
            <person name="Gupta N."/>
            <person name="Haddad L.M."/>
            <person name="Han E.J."/>
            <person name="Jain S."/>
            <person name="Jiang A."/>
            <person name="Jurgielewicz A.D."/>
            <person name="Kainth D.K."/>
            <person name="Karam J.M."/>
            <person name="Kodavatiganti M."/>
            <person name="Kriete S.J."/>
            <person name="MacDonald C.E."/>
            <person name="Maret J.P."/>
            <person name="Mathew A.E."/>
            <person name="Nako S."/>
            <person name="Natrajan M."/>
            <person name="Nishu N.M."/>
            <person name="Parikh A."/>
            <person name="Patel N."/>
            <person name="Patel P.D."/>
            <person name="Patel S."/>
            <person name="Patra K."/>
            <person name="Pumpuckdee D."/>
            <person name="Rai K."/>
            <person name="Ramanathan A."/>
            <person name="Sarkar A."/>
            <person name="Schaffer B.L."/>
            <person name="Shah P."/>
            <person name="Tata R.K."/>
            <person name="Tawfik A.H."/>
            <person name="Thuremella B.T."/>
            <person name="Toma J."/>
            <person name="Tran T.L."/>
            <person name="Veera S."/>
            <person name="Vemulapalli V.K."/>
            <person name="Vidas T.V."/>
            <person name="Vieira K.S."/>
            <person name="Vijayakumar G."/>
            <person name="Walor T.A."/>
            <person name="White C.R."/>
            <person name="Wong B.M."/>
            <person name="Zhao Sl."/>
            <person name="McDonald M.T."/>
            <person name="Dalia R."/>
            <person name="Little J.L."/>
            <person name="Gurney S.M.R."/>
            <person name="Bollivar D.W."/>
            <person name="Garlena R.A."/>
            <person name="Russell D.A."/>
            <person name="Pope W.H."/>
            <person name="Jacobs-Sera D."/>
            <person name="Hendrix R.W."/>
            <person name="Hatfull G.F."/>
        </authorList>
    </citation>
    <scope>NUCLEOTIDE SEQUENCE [LARGE SCALE GENOMIC DNA]</scope>
</reference>
<organism evidence="1 2">
    <name type="scientific">Mycobacterium phage Superphikiman</name>
    <dbReference type="NCBI Taxonomy" id="2041551"/>
    <lineage>
        <taxon>Viruses</taxon>
        <taxon>Duplodnaviria</taxon>
        <taxon>Heunggongvirae</taxon>
        <taxon>Uroviricota</taxon>
        <taxon>Caudoviricetes</taxon>
        <taxon>Omegavirus</taxon>
        <taxon>Omegavirus courthouse</taxon>
    </lineage>
</organism>
<protein>
    <submittedName>
        <fullName evidence="1">Uncharacterized protein</fullName>
    </submittedName>
</protein>
<dbReference type="Proteomes" id="UP000240916">
    <property type="component" value="Segment"/>
</dbReference>
<proteinExistence type="predicted"/>
<evidence type="ECO:0000313" key="2">
    <source>
        <dbReference type="Proteomes" id="UP000240916"/>
    </source>
</evidence>
<name>A0A2D2W445_9CAUD</name>
<sequence length="45" mass="4709">MGRIGSVVRFIAAGGTSLGVVAELARCEVLSFSGRRTECGSVRRP</sequence>